<dbReference type="Pfam" id="PF03080">
    <property type="entry name" value="Neprosin"/>
    <property type="match status" value="1"/>
</dbReference>
<feature type="domain" description="Neprosin PEP catalytic" evidence="1">
    <location>
        <begin position="1"/>
        <end position="72"/>
    </location>
</feature>
<dbReference type="OrthoDB" id="1858978at2759"/>
<organism evidence="2 3">
    <name type="scientific">Brassica carinata</name>
    <name type="common">Ethiopian mustard</name>
    <name type="synonym">Abyssinian cabbage</name>
    <dbReference type="NCBI Taxonomy" id="52824"/>
    <lineage>
        <taxon>Eukaryota</taxon>
        <taxon>Viridiplantae</taxon>
        <taxon>Streptophyta</taxon>
        <taxon>Embryophyta</taxon>
        <taxon>Tracheophyta</taxon>
        <taxon>Spermatophyta</taxon>
        <taxon>Magnoliopsida</taxon>
        <taxon>eudicotyledons</taxon>
        <taxon>Gunneridae</taxon>
        <taxon>Pentapetalae</taxon>
        <taxon>rosids</taxon>
        <taxon>malvids</taxon>
        <taxon>Brassicales</taxon>
        <taxon>Brassicaceae</taxon>
        <taxon>Brassiceae</taxon>
        <taxon>Brassica</taxon>
    </lineage>
</organism>
<keyword evidence="3" id="KW-1185">Reference proteome</keyword>
<protein>
    <recommendedName>
        <fullName evidence="1">Neprosin PEP catalytic domain-containing protein</fullName>
    </recommendedName>
</protein>
<sequence length="72" mass="7783">MGSGHFAEEGNKKASYLRNLKIVSDTNFMREPKGVYTSTTNGNCYNIKAGPNGTSWGVNFYYGGPGLNAKCP</sequence>
<dbReference type="InterPro" id="IPR004314">
    <property type="entry name" value="Neprosin"/>
</dbReference>
<evidence type="ECO:0000313" key="3">
    <source>
        <dbReference type="Proteomes" id="UP000886595"/>
    </source>
</evidence>
<reference evidence="2 3" key="1">
    <citation type="submission" date="2020-02" db="EMBL/GenBank/DDBJ databases">
        <authorList>
            <person name="Ma Q."/>
            <person name="Huang Y."/>
            <person name="Song X."/>
            <person name="Pei D."/>
        </authorList>
    </citation>
    <scope>NUCLEOTIDE SEQUENCE [LARGE SCALE GENOMIC DNA]</scope>
    <source>
        <strain evidence="2">Sxm20200214</strain>
        <tissue evidence="2">Leaf</tissue>
    </source>
</reference>
<gene>
    <name evidence="2" type="ORF">Bca52824_008871</name>
</gene>
<accession>A0A8X7WCX6</accession>
<name>A0A8X7WCX6_BRACI</name>
<dbReference type="PROSITE" id="PS52045">
    <property type="entry name" value="NEPROSIN_PEP_CD"/>
    <property type="match status" value="1"/>
</dbReference>
<proteinExistence type="predicted"/>
<dbReference type="AlphaFoldDB" id="A0A8X7WCX6"/>
<comment type="caution">
    <text evidence="2">The sequence shown here is derived from an EMBL/GenBank/DDBJ whole genome shotgun (WGS) entry which is preliminary data.</text>
</comment>
<dbReference type="Proteomes" id="UP000886595">
    <property type="component" value="Unassembled WGS sequence"/>
</dbReference>
<evidence type="ECO:0000259" key="1">
    <source>
        <dbReference type="PROSITE" id="PS52045"/>
    </source>
</evidence>
<evidence type="ECO:0000313" key="2">
    <source>
        <dbReference type="EMBL" id="KAG2326143.1"/>
    </source>
</evidence>
<dbReference type="EMBL" id="JAAMPC010000002">
    <property type="protein sequence ID" value="KAG2326143.1"/>
    <property type="molecule type" value="Genomic_DNA"/>
</dbReference>